<evidence type="ECO:0000313" key="2">
    <source>
        <dbReference type="Proteomes" id="UP000187209"/>
    </source>
</evidence>
<accession>A0A1R2AQL3</accession>
<comment type="caution">
    <text evidence="1">The sequence shown here is derived from an EMBL/GenBank/DDBJ whole genome shotgun (WGS) entry which is preliminary data.</text>
</comment>
<dbReference type="Gene3D" id="1.20.5.190">
    <property type="match status" value="1"/>
</dbReference>
<protein>
    <submittedName>
        <fullName evidence="1">Uncharacterized protein</fullName>
    </submittedName>
</protein>
<reference evidence="1 2" key="1">
    <citation type="submission" date="2016-11" db="EMBL/GenBank/DDBJ databases">
        <title>The macronuclear genome of Stentor coeruleus: a giant cell with tiny introns.</title>
        <authorList>
            <person name="Slabodnick M."/>
            <person name="Ruby J.G."/>
            <person name="Reiff S.B."/>
            <person name="Swart E.C."/>
            <person name="Gosai S."/>
            <person name="Prabakaran S."/>
            <person name="Witkowska E."/>
            <person name="Larue G.E."/>
            <person name="Fisher S."/>
            <person name="Freeman R.M."/>
            <person name="Gunawardena J."/>
            <person name="Chu W."/>
            <person name="Stover N.A."/>
            <person name="Gregory B.D."/>
            <person name="Nowacki M."/>
            <person name="Derisi J."/>
            <person name="Roy S.W."/>
            <person name="Marshall W.F."/>
            <person name="Sood P."/>
        </authorList>
    </citation>
    <scope>NUCLEOTIDE SEQUENCE [LARGE SCALE GENOMIC DNA]</scope>
    <source>
        <strain evidence="1">WM001</strain>
    </source>
</reference>
<dbReference type="InterPro" id="IPR000048">
    <property type="entry name" value="IQ_motif_EF-hand-BS"/>
</dbReference>
<evidence type="ECO:0000313" key="1">
    <source>
        <dbReference type="EMBL" id="OMJ66812.1"/>
    </source>
</evidence>
<organism evidence="1 2">
    <name type="scientific">Stentor coeruleus</name>
    <dbReference type="NCBI Taxonomy" id="5963"/>
    <lineage>
        <taxon>Eukaryota</taxon>
        <taxon>Sar</taxon>
        <taxon>Alveolata</taxon>
        <taxon>Ciliophora</taxon>
        <taxon>Postciliodesmatophora</taxon>
        <taxon>Heterotrichea</taxon>
        <taxon>Heterotrichida</taxon>
        <taxon>Stentoridae</taxon>
        <taxon>Stentor</taxon>
    </lineage>
</organism>
<name>A0A1R2AQL3_9CILI</name>
<sequence length="101" mass="12006">MSSSGFNLEECAQKIQAAYRGYLIRKHFLAVRLRFERIVKNIEGNTEVIWKSHYLCKPIFQNPQILARLKEIDLRKLALTRELENVEKAIHERKQILRNNN</sequence>
<dbReference type="SMART" id="SM00015">
    <property type="entry name" value="IQ"/>
    <property type="match status" value="1"/>
</dbReference>
<keyword evidence="2" id="KW-1185">Reference proteome</keyword>
<dbReference type="Pfam" id="PF00612">
    <property type="entry name" value="IQ"/>
    <property type="match status" value="1"/>
</dbReference>
<gene>
    <name evidence="1" type="ORF">SteCoe_36207</name>
</gene>
<dbReference type="AlphaFoldDB" id="A0A1R2AQL3"/>
<dbReference type="EMBL" id="MPUH01001626">
    <property type="protein sequence ID" value="OMJ66812.1"/>
    <property type="molecule type" value="Genomic_DNA"/>
</dbReference>
<dbReference type="OrthoDB" id="6161953at2759"/>
<proteinExistence type="predicted"/>
<dbReference type="PROSITE" id="PS50096">
    <property type="entry name" value="IQ"/>
    <property type="match status" value="1"/>
</dbReference>
<dbReference type="Proteomes" id="UP000187209">
    <property type="component" value="Unassembled WGS sequence"/>
</dbReference>